<dbReference type="Pfam" id="PF07700">
    <property type="entry name" value="HNOB"/>
    <property type="match status" value="1"/>
</dbReference>
<sequence length="182" mass="20561">MLGIVFTEFMEMVETQFSEDLLDDVLDSCNLASGGSYTSVGYYDYKEMIQLVMALSKQVNVPVDELIEAFGTHMFGVLGGKYPVMLEGYATTLDFLESVDGTVHKEVLKLYPDAELPHFSTERKSQGHLVMHYKSRRPFSNLALGLIKGSAQYFDEVLEISFTSSQDESMYRTDFDIRVADE</sequence>
<dbReference type="SUPFAM" id="SSF111126">
    <property type="entry name" value="Ligand-binding domain in the NO signalling and Golgi transport"/>
    <property type="match status" value="1"/>
</dbReference>
<evidence type="ECO:0000259" key="1">
    <source>
        <dbReference type="Pfam" id="PF07700"/>
    </source>
</evidence>
<dbReference type="InterPro" id="IPR011644">
    <property type="entry name" value="Heme_NO-bd"/>
</dbReference>
<feature type="domain" description="Heme NO-binding" evidence="1">
    <location>
        <begin position="3"/>
        <end position="161"/>
    </location>
</feature>
<dbReference type="Proteomes" id="UP000640333">
    <property type="component" value="Unassembled WGS sequence"/>
</dbReference>
<dbReference type="PANTHER" id="PTHR45655">
    <property type="entry name" value="GUANYLATE CYCLASE SOLUBLE SUBUNIT BETA-2"/>
    <property type="match status" value="1"/>
</dbReference>
<evidence type="ECO:0000313" key="2">
    <source>
        <dbReference type="EMBL" id="MBE9397162.1"/>
    </source>
</evidence>
<dbReference type="InterPro" id="IPR038158">
    <property type="entry name" value="H-NOX_domain_sf"/>
</dbReference>
<evidence type="ECO:0000313" key="3">
    <source>
        <dbReference type="Proteomes" id="UP000640333"/>
    </source>
</evidence>
<dbReference type="PANTHER" id="PTHR45655:SF13">
    <property type="entry name" value="SOLUBLE GUANYLATE CYCLASE GCY-32-RELATED"/>
    <property type="match status" value="1"/>
</dbReference>
<comment type="caution">
    <text evidence="2">The sequence shown here is derived from an EMBL/GenBank/DDBJ whole genome shotgun (WGS) entry which is preliminary data.</text>
</comment>
<reference evidence="2" key="1">
    <citation type="submission" date="2020-10" db="EMBL/GenBank/DDBJ databases">
        <title>Bacterium isolated from coastal waters sediment.</title>
        <authorList>
            <person name="Chen R.-J."/>
            <person name="Lu D.-C."/>
            <person name="Zhu K.-L."/>
            <person name="Du Z.-J."/>
        </authorList>
    </citation>
    <scope>NUCLEOTIDE SEQUENCE</scope>
    <source>
        <strain evidence="2">N1Y112</strain>
    </source>
</reference>
<dbReference type="InterPro" id="IPR024096">
    <property type="entry name" value="NO_sig/Golgi_transp_ligand-bd"/>
</dbReference>
<dbReference type="GO" id="GO:0020037">
    <property type="term" value="F:heme binding"/>
    <property type="evidence" value="ECO:0007669"/>
    <property type="project" value="InterPro"/>
</dbReference>
<dbReference type="EMBL" id="JADEYS010000006">
    <property type="protein sequence ID" value="MBE9397162.1"/>
    <property type="molecule type" value="Genomic_DNA"/>
</dbReference>
<dbReference type="Gene3D" id="3.90.1520.10">
    <property type="entry name" value="H-NOX domain"/>
    <property type="match status" value="1"/>
</dbReference>
<dbReference type="AlphaFoldDB" id="A0A8J7FBR3"/>
<keyword evidence="3" id="KW-1185">Reference proteome</keyword>
<organism evidence="2 3">
    <name type="scientific">Pontibacterium sinense</name>
    <dbReference type="NCBI Taxonomy" id="2781979"/>
    <lineage>
        <taxon>Bacteria</taxon>
        <taxon>Pseudomonadati</taxon>
        <taxon>Pseudomonadota</taxon>
        <taxon>Gammaproteobacteria</taxon>
        <taxon>Oceanospirillales</taxon>
        <taxon>Oceanospirillaceae</taxon>
        <taxon>Pontibacterium</taxon>
    </lineage>
</organism>
<name>A0A8J7FBR3_9GAMM</name>
<protein>
    <submittedName>
        <fullName evidence="2">Heme NO-binding domain-containing protein</fullName>
    </submittedName>
</protein>
<dbReference type="RefSeq" id="WP_193952708.1">
    <property type="nucleotide sequence ID" value="NZ_JADEYS010000006.1"/>
</dbReference>
<accession>A0A8J7FBR3</accession>
<gene>
    <name evidence="2" type="ORF">IOQ59_07815</name>
</gene>
<proteinExistence type="predicted"/>